<keyword evidence="2" id="KW-1185">Reference proteome</keyword>
<name>A0ABR4B0Y8_9LECA</name>
<reference evidence="1 2" key="1">
    <citation type="submission" date="2024-09" db="EMBL/GenBank/DDBJ databases">
        <title>Rethinking Asexuality: The Enigmatic Case of Functional Sexual Genes in Lepraria (Stereocaulaceae).</title>
        <authorList>
            <person name="Doellman M."/>
            <person name="Sun Y."/>
            <person name="Barcenas-Pena A."/>
            <person name="Lumbsch H.T."/>
            <person name="Grewe F."/>
        </authorList>
    </citation>
    <scope>NUCLEOTIDE SEQUENCE [LARGE SCALE GENOMIC DNA]</scope>
    <source>
        <strain evidence="1 2">Grewe 0041</strain>
    </source>
</reference>
<gene>
    <name evidence="1" type="ORF">ABVK25_008166</name>
</gene>
<protein>
    <submittedName>
        <fullName evidence="1">Uncharacterized protein</fullName>
    </submittedName>
</protein>
<comment type="caution">
    <text evidence="1">The sequence shown here is derived from an EMBL/GenBank/DDBJ whole genome shotgun (WGS) entry which is preliminary data.</text>
</comment>
<dbReference type="Proteomes" id="UP001590951">
    <property type="component" value="Unassembled WGS sequence"/>
</dbReference>
<dbReference type="EMBL" id="JBHFEH010000034">
    <property type="protein sequence ID" value="KAL2051504.1"/>
    <property type="molecule type" value="Genomic_DNA"/>
</dbReference>
<organism evidence="1 2">
    <name type="scientific">Lepraria finkii</name>
    <dbReference type="NCBI Taxonomy" id="1340010"/>
    <lineage>
        <taxon>Eukaryota</taxon>
        <taxon>Fungi</taxon>
        <taxon>Dikarya</taxon>
        <taxon>Ascomycota</taxon>
        <taxon>Pezizomycotina</taxon>
        <taxon>Lecanoromycetes</taxon>
        <taxon>OSLEUM clade</taxon>
        <taxon>Lecanoromycetidae</taxon>
        <taxon>Lecanorales</taxon>
        <taxon>Lecanorineae</taxon>
        <taxon>Stereocaulaceae</taxon>
        <taxon>Lepraria</taxon>
    </lineage>
</organism>
<accession>A0ABR4B0Y8</accession>
<proteinExistence type="predicted"/>
<sequence length="78" mass="8971">MVNNKNALKDFIDDIPASKLTGLPKIRYNLQIQFSKETTIPTYKKVALRSWAKAEPPVGEWNAEEVRRELVKGIVVFR</sequence>
<evidence type="ECO:0000313" key="2">
    <source>
        <dbReference type="Proteomes" id="UP001590951"/>
    </source>
</evidence>
<evidence type="ECO:0000313" key="1">
    <source>
        <dbReference type="EMBL" id="KAL2051504.1"/>
    </source>
</evidence>